<evidence type="ECO:0000313" key="7">
    <source>
        <dbReference type="Proteomes" id="UP000000647"/>
    </source>
</evidence>
<dbReference type="GO" id="GO:0008184">
    <property type="term" value="F:glycogen phosphorylase activity"/>
    <property type="evidence" value="ECO:0007669"/>
    <property type="project" value="InterPro"/>
</dbReference>
<feature type="modified residue" description="N6-(pyridoxal phosphate)lysine" evidence="4">
    <location>
        <position position="608"/>
    </location>
</feature>
<dbReference type="CAZy" id="GT35">
    <property type="family name" value="Glycosyltransferase Family 35"/>
</dbReference>
<dbReference type="InterPro" id="IPR000811">
    <property type="entry name" value="Glyco_trans_35"/>
</dbReference>
<name>A1WW23_HALHL</name>
<reference evidence="6 7" key="2">
    <citation type="journal article" date="2013" name="Stand. Genomic Sci.">
        <title>Complete genome sequence of Halorhodospira halophila SL1.</title>
        <authorList>
            <person name="Challacombe J.F."/>
            <person name="Majid S."/>
            <person name="Deole R."/>
            <person name="Brettin T.S."/>
            <person name="Bruce D."/>
            <person name="Delano S.F."/>
            <person name="Detter J.C."/>
            <person name="Gleasner C.D."/>
            <person name="Han C.S."/>
            <person name="Misra M."/>
            <person name="Reitenga K.G."/>
            <person name="Mikhailova N."/>
            <person name="Woyke T."/>
            <person name="Pitluck S."/>
            <person name="Nolan M."/>
            <person name="Land M.L."/>
            <person name="Saunders E."/>
            <person name="Tapia R."/>
            <person name="Lapidus A."/>
            <person name="Ivanova N."/>
            <person name="Hoff W.D."/>
        </authorList>
    </citation>
    <scope>NUCLEOTIDE SEQUENCE [LARGE SCALE GENOMIC DNA]</scope>
    <source>
        <strain evidence="7">DSM 244 / SL1</strain>
    </source>
</reference>
<evidence type="ECO:0000256" key="3">
    <source>
        <dbReference type="ARBA" id="ARBA00022533"/>
    </source>
</evidence>
<sequence length="851" mass="96235">MSERVFTLEVHPNLPPSLGRLRELVDDLYYSWDRRVRGLFYQIDPECWEASGHNPKVFLRRVSQEALERAAQDPTFIEDYNRTLSAYDTYLEQETSPEVTPHLDPGQDLVAYFCAEFGLHESLPLYSGGLGILAGDHCKAASDLRVPLVAVGLLYRQGYFIQTIDHEGCQVAHYVPTEVAQLPAYPRQDGDGEELRVFVELPGRTVQLRIWSVRAGHVRLYMLDSDVPENRPEDRSITYQLYGGGSEMRIKQELCLGIGGVRALRKLGVMPTVWHLNEGHSAFQLVERCREWVAAGTDFATALEVVAGTSVFTTHTPVAAGHDIFDPEMVREYLDAALGESGLDLDALLELGNGRAEHPGFNMTSLALRGSRFHNGVSRIHGRVASEMEARIWPDVPAQQNPIHSITNGVHVPTFLAQEWGNLFDQRWPAWRSELSNEAFWSVVDELPDHRYWSMRQSLKSQMLRDVCARVEARCKRNGMAEAMIRRMTRYIRDPEADVLVLGFARRFATYKRALLIFRDLDRLKQLLNDPERPMILIFAGKAHPHDEQGQAMIQRIHELTLDPDLIGRLLLLENYDMALARKLVTGVDVWLNNPEYPLEACGTSGQKAAINGVINLSVLDGWWDEGYAGDNGWAIYPHAPGFDPDYRDGEEARDLLDTLAGEVAPLYYDRGERGYSAGWVQMSKASMRSTLPRFNAQRMVMDYVRDLYGPAARQQRRLAEEELAGAAGLAAWKEHVLACWDGTALELVDDAPASLYHGESLRLRVKAQLNGLRAEDVTVECRFSPVPHPRDPARTQRFVLSATDQDDAGDPLFTLDIQPRLNGLQYFRICMYPSHPLLAHPLELGRMRWL</sequence>
<accession>A1WW23</accession>
<dbReference type="SUPFAM" id="SSF53756">
    <property type="entry name" value="UDP-Glycosyltransferase/glycogen phosphorylase"/>
    <property type="match status" value="1"/>
</dbReference>
<evidence type="ECO:0000313" key="6">
    <source>
        <dbReference type="EMBL" id="ABM61885.1"/>
    </source>
</evidence>
<evidence type="ECO:0000256" key="1">
    <source>
        <dbReference type="ARBA" id="ARBA00001275"/>
    </source>
</evidence>
<dbReference type="NCBIfam" id="TIGR02094">
    <property type="entry name" value="more_P_ylases"/>
    <property type="match status" value="1"/>
</dbReference>
<dbReference type="EMBL" id="CP000544">
    <property type="protein sequence ID" value="ABM61885.1"/>
    <property type="molecule type" value="Genomic_DNA"/>
</dbReference>
<dbReference type="InterPro" id="IPR024517">
    <property type="entry name" value="Glycogen_phosphorylase_DUF3417"/>
</dbReference>
<dbReference type="STRING" id="349124.Hhal_1109"/>
<dbReference type="PIRSF" id="PIRSF000460">
    <property type="entry name" value="Pprylas_GlgP"/>
    <property type="match status" value="1"/>
</dbReference>
<dbReference type="Gene3D" id="3.40.50.2000">
    <property type="entry name" value="Glycogen Phosphorylase B"/>
    <property type="match status" value="3"/>
</dbReference>
<gene>
    <name evidence="6" type="ordered locus">Hhal_1109</name>
</gene>
<comment type="similarity">
    <text evidence="2">Belongs to the glycogen phosphorylase family.</text>
</comment>
<proteinExistence type="inferred from homology"/>
<keyword evidence="4" id="KW-0663">Pyridoxal phosphate</keyword>
<reference evidence="7" key="1">
    <citation type="submission" date="2006-12" db="EMBL/GenBank/DDBJ databases">
        <title>Complete sequence of Halorhodospira halophila SL1.</title>
        <authorList>
            <consortium name="US DOE Joint Genome Institute"/>
            <person name="Copeland A."/>
            <person name="Lucas S."/>
            <person name="Lapidus A."/>
            <person name="Barry K."/>
            <person name="Detter J.C."/>
            <person name="Glavina del Rio T."/>
            <person name="Hammon N."/>
            <person name="Israni S."/>
            <person name="Dalin E."/>
            <person name="Tice H."/>
            <person name="Pitluck S."/>
            <person name="Saunders E."/>
            <person name="Brettin T."/>
            <person name="Bruce D."/>
            <person name="Han C."/>
            <person name="Tapia R."/>
            <person name="Schmutz J."/>
            <person name="Larimer F."/>
            <person name="Land M."/>
            <person name="Hauser L."/>
            <person name="Kyrpides N."/>
            <person name="Mikhailova N."/>
            <person name="Hoff W."/>
            <person name="Richardson P."/>
        </authorList>
    </citation>
    <scope>NUCLEOTIDE SEQUENCE [LARGE SCALE GENOMIC DNA]</scope>
    <source>
        <strain evidence="7">DSM 244 / SL1</strain>
    </source>
</reference>
<comment type="catalytic activity">
    <reaction evidence="1">
        <text>[(1-&gt;4)-alpha-D-glucosyl](n) + phosphate = [(1-&gt;4)-alpha-D-glucosyl](n-1) + alpha-D-glucose 1-phosphate</text>
        <dbReference type="Rhea" id="RHEA:41732"/>
        <dbReference type="Rhea" id="RHEA-COMP:9584"/>
        <dbReference type="Rhea" id="RHEA-COMP:9586"/>
        <dbReference type="ChEBI" id="CHEBI:15444"/>
        <dbReference type="ChEBI" id="CHEBI:43474"/>
        <dbReference type="ChEBI" id="CHEBI:58601"/>
        <dbReference type="EC" id="2.4.1.1"/>
    </reaction>
</comment>
<dbReference type="KEGG" id="hha:Hhal_1109"/>
<evidence type="ECO:0000256" key="4">
    <source>
        <dbReference type="PIRSR" id="PIRSR000460-1"/>
    </source>
</evidence>
<evidence type="ECO:0000256" key="2">
    <source>
        <dbReference type="ARBA" id="ARBA00006047"/>
    </source>
</evidence>
<dbReference type="InterPro" id="IPR052182">
    <property type="entry name" value="Glycogen/Maltodextrin_Phosph"/>
</dbReference>
<dbReference type="eggNOG" id="COG0058">
    <property type="taxonomic scope" value="Bacteria"/>
</dbReference>
<dbReference type="GO" id="GO:0030170">
    <property type="term" value="F:pyridoxal phosphate binding"/>
    <property type="evidence" value="ECO:0007669"/>
    <property type="project" value="InterPro"/>
</dbReference>
<keyword evidence="6" id="KW-0808">Transferase</keyword>
<keyword evidence="3" id="KW-0021">Allosteric enzyme</keyword>
<dbReference type="EC" id="2.4.1.1" evidence="6"/>
<dbReference type="Proteomes" id="UP000000647">
    <property type="component" value="Chromosome"/>
</dbReference>
<evidence type="ECO:0000259" key="5">
    <source>
        <dbReference type="Pfam" id="PF11897"/>
    </source>
</evidence>
<dbReference type="OrthoDB" id="7229284at2"/>
<dbReference type="GO" id="GO:0005975">
    <property type="term" value="P:carbohydrate metabolic process"/>
    <property type="evidence" value="ECO:0007669"/>
    <property type="project" value="InterPro"/>
</dbReference>
<dbReference type="Pfam" id="PF00343">
    <property type="entry name" value="Phosphorylase"/>
    <property type="match status" value="1"/>
</dbReference>
<dbReference type="Pfam" id="PF11897">
    <property type="entry name" value="DUF3417"/>
    <property type="match status" value="1"/>
</dbReference>
<keyword evidence="7" id="KW-1185">Reference proteome</keyword>
<dbReference type="AlphaFoldDB" id="A1WW23"/>
<feature type="domain" description="DUF3417" evidence="5">
    <location>
        <begin position="14"/>
        <end position="123"/>
    </location>
</feature>
<dbReference type="InterPro" id="IPR011834">
    <property type="entry name" value="Agluc_phsphrylas"/>
</dbReference>
<dbReference type="RefSeq" id="WP_011813908.1">
    <property type="nucleotide sequence ID" value="NC_008789.1"/>
</dbReference>
<dbReference type="HOGENOM" id="CLU_015112_0_0_6"/>
<protein>
    <submittedName>
        <fullName evidence="6">Alpha-glucan phosphorylase</fullName>
        <ecNumber evidence="6">2.4.1.1</ecNumber>
    </submittedName>
</protein>
<organism evidence="6 7">
    <name type="scientific">Halorhodospira halophila (strain DSM 244 / SL1)</name>
    <name type="common">Ectothiorhodospira halophila (strain DSM 244 / SL1)</name>
    <dbReference type="NCBI Taxonomy" id="349124"/>
    <lineage>
        <taxon>Bacteria</taxon>
        <taxon>Pseudomonadati</taxon>
        <taxon>Pseudomonadota</taxon>
        <taxon>Gammaproteobacteria</taxon>
        <taxon>Chromatiales</taxon>
        <taxon>Ectothiorhodospiraceae</taxon>
        <taxon>Halorhodospira</taxon>
    </lineage>
</organism>
<keyword evidence="6" id="KW-0328">Glycosyltransferase</keyword>
<dbReference type="PANTHER" id="PTHR42655">
    <property type="entry name" value="GLYCOGEN PHOSPHORYLASE"/>
    <property type="match status" value="1"/>
</dbReference>
<dbReference type="PANTHER" id="PTHR42655:SF1">
    <property type="entry name" value="GLYCOGEN PHOSPHORYLASE"/>
    <property type="match status" value="1"/>
</dbReference>